<dbReference type="SUPFAM" id="SSF47113">
    <property type="entry name" value="Histone-fold"/>
    <property type="match status" value="1"/>
</dbReference>
<feature type="compositionally biased region" description="Acidic residues" evidence="3">
    <location>
        <begin position="17"/>
        <end position="43"/>
    </location>
</feature>
<proteinExistence type="predicted"/>
<dbReference type="Proteomes" id="UP000287166">
    <property type="component" value="Unassembled WGS sequence"/>
</dbReference>
<feature type="region of interest" description="Disordered" evidence="3">
    <location>
        <begin position="173"/>
        <end position="354"/>
    </location>
</feature>
<dbReference type="InterPro" id="IPR009072">
    <property type="entry name" value="Histone-fold"/>
</dbReference>
<dbReference type="InterPro" id="IPR003958">
    <property type="entry name" value="CBFA_NFYB_domain"/>
</dbReference>
<comment type="subcellular location">
    <subcellularLocation>
        <location evidence="1">Nucleus</location>
    </subcellularLocation>
</comment>
<reference evidence="5 6" key="1">
    <citation type="journal article" date="2018" name="Sci. Rep.">
        <title>Genome sequence of the cauliflower mushroom Sparassis crispa (Hanabiratake) and its association with beneficial usage.</title>
        <authorList>
            <person name="Kiyama R."/>
            <person name="Furutani Y."/>
            <person name="Kawaguchi K."/>
            <person name="Nakanishi T."/>
        </authorList>
    </citation>
    <scope>NUCLEOTIDE SEQUENCE [LARGE SCALE GENOMIC DNA]</scope>
</reference>
<name>A0A401GRP8_9APHY</name>
<dbReference type="GO" id="GO:0006261">
    <property type="term" value="P:DNA-templated DNA replication"/>
    <property type="evidence" value="ECO:0007669"/>
    <property type="project" value="TreeGrafter"/>
</dbReference>
<feature type="compositionally biased region" description="Basic and acidic residues" evidence="3">
    <location>
        <begin position="330"/>
        <end position="341"/>
    </location>
</feature>
<dbReference type="EMBL" id="BFAD01000007">
    <property type="protein sequence ID" value="GBE84921.1"/>
    <property type="molecule type" value="Genomic_DNA"/>
</dbReference>
<gene>
    <name evidence="5" type="ORF">SCP_0701020</name>
</gene>
<dbReference type="GO" id="GO:0046982">
    <property type="term" value="F:protein heterodimerization activity"/>
    <property type="evidence" value="ECO:0007669"/>
    <property type="project" value="InterPro"/>
</dbReference>
<feature type="region of interest" description="Disordered" evidence="3">
    <location>
        <begin position="366"/>
        <end position="385"/>
    </location>
</feature>
<dbReference type="GeneID" id="38781838"/>
<dbReference type="RefSeq" id="XP_027615834.1">
    <property type="nucleotide sequence ID" value="XM_027760033.1"/>
</dbReference>
<accession>A0A401GRP8</accession>
<dbReference type="PANTHER" id="PTHR10252">
    <property type="entry name" value="HISTONE-LIKE TRANSCRIPTION FACTOR CCAAT-RELATED"/>
    <property type="match status" value="1"/>
</dbReference>
<evidence type="ECO:0000256" key="2">
    <source>
        <dbReference type="ARBA" id="ARBA00023242"/>
    </source>
</evidence>
<keyword evidence="2" id="KW-0539">Nucleus</keyword>
<evidence type="ECO:0000256" key="3">
    <source>
        <dbReference type="SAM" id="MobiDB-lite"/>
    </source>
</evidence>
<organism evidence="5 6">
    <name type="scientific">Sparassis crispa</name>
    <dbReference type="NCBI Taxonomy" id="139825"/>
    <lineage>
        <taxon>Eukaryota</taxon>
        <taxon>Fungi</taxon>
        <taxon>Dikarya</taxon>
        <taxon>Basidiomycota</taxon>
        <taxon>Agaricomycotina</taxon>
        <taxon>Agaricomycetes</taxon>
        <taxon>Polyporales</taxon>
        <taxon>Sparassidaceae</taxon>
        <taxon>Sparassis</taxon>
    </lineage>
</organism>
<dbReference type="InterPro" id="IPR050568">
    <property type="entry name" value="Transcr_DNA_Rep_Reg"/>
</dbReference>
<dbReference type="AlphaFoldDB" id="A0A401GRP8"/>
<evidence type="ECO:0000313" key="5">
    <source>
        <dbReference type="EMBL" id="GBE84921.1"/>
    </source>
</evidence>
<dbReference type="STRING" id="139825.A0A401GRP8"/>
<feature type="region of interest" description="Disordered" evidence="3">
    <location>
        <begin position="1"/>
        <end position="68"/>
    </location>
</feature>
<feature type="domain" description="Transcription factor CBF/NF-Y/archaeal histone" evidence="4">
    <location>
        <begin position="72"/>
        <end position="133"/>
    </location>
</feature>
<sequence length="385" mass="40832">MAVGIASIPGQGPPSSDDADMDVYSEDEEVDQLDSDLDEEEDIPLANGSVSSNRSCTIGRKSGERVPGHSLIPTERVESIMHADGSGGHMSKEAMFMLSVATEEFIKRLAGAGYHEASSERRSVVNYHDVAFATSQRPEFMFLQDTIPTPIPLSEAMQLRAAKEKEILEDNPAISVTPVPLPTTFIPSGPTISHPGGSKPRAPRIRQTNGKEKTNGTATASGTKRQRDSKGRWSLPGQGGEDGESEAGSVGAGASASASGRPSRVRTRPLRISQDESPQAYSAPPNGRAVPQNGTSPNRNHAHGLTAEYAGWAGMPMTPPPAPQPAHASDMADPRLAHPDGRWSPGQYTGPASGYLEDRRVLFGRGGMAGNPGRTIYSAQRPPAR</sequence>
<dbReference type="Gene3D" id="1.10.20.10">
    <property type="entry name" value="Histone, subunit A"/>
    <property type="match status" value="1"/>
</dbReference>
<dbReference type="PANTHER" id="PTHR10252:SF54">
    <property type="entry name" value="CHROMATIN ACCESSIBILITY COMPLEX PROTEIN 1"/>
    <property type="match status" value="1"/>
</dbReference>
<evidence type="ECO:0000313" key="6">
    <source>
        <dbReference type="Proteomes" id="UP000287166"/>
    </source>
</evidence>
<evidence type="ECO:0000259" key="4">
    <source>
        <dbReference type="Pfam" id="PF00808"/>
    </source>
</evidence>
<dbReference type="GO" id="GO:0008623">
    <property type="term" value="C:CHRAC"/>
    <property type="evidence" value="ECO:0007669"/>
    <property type="project" value="TreeGrafter"/>
</dbReference>
<comment type="caution">
    <text evidence="5">The sequence shown here is derived from an EMBL/GenBank/DDBJ whole genome shotgun (WGS) entry which is preliminary data.</text>
</comment>
<dbReference type="InParanoid" id="A0A401GRP8"/>
<dbReference type="Pfam" id="PF00808">
    <property type="entry name" value="CBFD_NFYB_HMF"/>
    <property type="match status" value="1"/>
</dbReference>
<dbReference type="OrthoDB" id="636685at2759"/>
<evidence type="ECO:0000256" key="1">
    <source>
        <dbReference type="ARBA" id="ARBA00004123"/>
    </source>
</evidence>
<feature type="compositionally biased region" description="Low complexity" evidence="3">
    <location>
        <begin position="246"/>
        <end position="260"/>
    </location>
</feature>
<keyword evidence="6" id="KW-1185">Reference proteome</keyword>
<protein>
    <recommendedName>
        <fullName evidence="4">Transcription factor CBF/NF-Y/archaeal histone domain-containing protein</fullName>
    </recommendedName>
</protein>